<keyword evidence="3" id="KW-1185">Reference proteome</keyword>
<feature type="domain" description="AAA+ ATPase" evidence="1">
    <location>
        <begin position="247"/>
        <end position="386"/>
    </location>
</feature>
<dbReference type="SMART" id="SM00382">
    <property type="entry name" value="AAA"/>
    <property type="match status" value="1"/>
</dbReference>
<evidence type="ECO:0000259" key="1">
    <source>
        <dbReference type="SMART" id="SM00382"/>
    </source>
</evidence>
<dbReference type="Gene3D" id="3.40.50.300">
    <property type="entry name" value="P-loop containing nucleotide triphosphate hydrolases"/>
    <property type="match status" value="1"/>
</dbReference>
<dbReference type="Proteomes" id="UP001518990">
    <property type="component" value="Unassembled WGS sequence"/>
</dbReference>
<keyword evidence="2" id="KW-0547">Nucleotide-binding</keyword>
<proteinExistence type="predicted"/>
<reference evidence="2 3" key="1">
    <citation type="submission" date="2020-09" db="EMBL/GenBank/DDBJ databases">
        <title>Roseomonas.</title>
        <authorList>
            <person name="Zhu W."/>
        </authorList>
    </citation>
    <scope>NUCLEOTIDE SEQUENCE [LARGE SCALE GENOMIC DNA]</scope>
    <source>
        <strain evidence="2 3">1311</strain>
    </source>
</reference>
<organism evidence="2 3">
    <name type="scientific">Roseomonas marmotae</name>
    <dbReference type="NCBI Taxonomy" id="2768161"/>
    <lineage>
        <taxon>Bacteria</taxon>
        <taxon>Pseudomonadati</taxon>
        <taxon>Pseudomonadota</taxon>
        <taxon>Alphaproteobacteria</taxon>
        <taxon>Acetobacterales</taxon>
        <taxon>Roseomonadaceae</taxon>
        <taxon>Roseomonas</taxon>
    </lineage>
</organism>
<comment type="caution">
    <text evidence="2">The sequence shown here is derived from an EMBL/GenBank/DDBJ whole genome shotgun (WGS) entry which is preliminary data.</text>
</comment>
<keyword evidence="2" id="KW-0067">ATP-binding</keyword>
<evidence type="ECO:0000313" key="3">
    <source>
        <dbReference type="Proteomes" id="UP001518990"/>
    </source>
</evidence>
<dbReference type="SUPFAM" id="SSF52540">
    <property type="entry name" value="P-loop containing nucleoside triphosphate hydrolases"/>
    <property type="match status" value="1"/>
</dbReference>
<gene>
    <name evidence="2" type="ORF">IAI60_15600</name>
</gene>
<protein>
    <submittedName>
        <fullName evidence="2">ATP-binding protein</fullName>
    </submittedName>
</protein>
<dbReference type="InterPro" id="IPR003593">
    <property type="entry name" value="AAA+_ATPase"/>
</dbReference>
<sequence>MSFEAFQHPAPTSWEVFEDLSCALFAEVWGDPTARKNGRRGDEQHGVDVCGRLPNGDWVAVQCKGKDNYAEKEVMPAELRKEVAKALTFRPQLTQWILVTSGPKRADVEALAREITEEHRAQGLFEVQAMGWDDLCHLIGRHETVIERYFPEVAPKMRRVAQQVEEMHGILTDLRGGAATITPRDLVGGVPTPPAVPTAFEGKDAERVRRILGAHSATLLAWPTTTAGEWLDRPELTGMVEHLAKPVAPPLVLLGPPGSGKSALLAKLGRELATRGTTLLAIKADALPGRVASLADLDAETGVPEPLDRCLVRLAAEGPVVLLIDQLDALADLMDQHGGRLSALLSLVALVRNHQNLGIILSSREFEFRHDARLTSLEAVPLHLGLLSWEAVEPLVRGARLNPTNWPPEFREVLCTPQHLDLFLTYLADAGTAYASYHDMLEEVFRRRILSGDSGQNDGAALHAVARAMIEEEDLWVPSARFDTHRDAIQRLQGAGFLVQDGRRIGFRHQTIFDFVRARAFVADGESVADYALARQGTIFARPTIWSAFTYLRASDPSGYERELVRLWNAQDLRPHLRWLLRDFIGKQAVPTDGEARLLLPVLADPEEGARALRSTIGSLGWFDRLLPRAVDLMRAPEPLGWAYSVLLRSVVNARYDLVLPLVTEHWTAPEFQSRAYLVLDGLNTWTDVAADLAKEIAPALDMWRVMALAQAIGKSLPRRLPDFLLCRLEVILAEGRAKGSADDTLKRFLTDPSGMYGFGALLLGSPATHVRVLWPWFAEVAALTVARYEHRDGYRHDDGSLLDRFGSRSHDHDHLGRAFANAIAAWARREPDAFVEFASNVVSTDLDALHQFLAGGYLAVAESRPLAVLDYLLGDERRFQLGSYDDPYGVTEALIAAIAPHLSPIDLQRLVTAIRLWSRGRRLADYDRANRMQASKWIRQEQLGLLVAVPVSSRPEYLTRLIQEEIRAVGEPTKRERMSIRSGEDVAMTADAMARAKDRDILGFLGLHPDSSEWGTPFERRRNRSIDAARAFGAFAKAHPERAKRLIRQIPPGDLERPVEHAISEMSERDDASPEEIVGLVVELQDRGFSSSHFRRAAAWVLARMASRVGGLDDRICSTVAGWLGDYTPPEKKAEETSEKRGEDRQHPLLWGMGGMRVLPGGNYPMLRALECCFLLRTPPAADSWLTILEQHLGRNENPEVWMAAADNLRFLKHADYGRAVSFLERLFEREPALSGSVEGLCLLAYTHRWLPTRVVHSRIGALLSSGWDRADQAAGEFMALRAFTVPEDPLPAVMLEERIGSAAVGMETSDFIFGVACTVAGVWSEVACRNVATVWVERLAPLADRKLAAGLRPIFALTRGKSWDAATERVLRACVSCPALLTSDTHFLPELLKTSLRDGMDPRLIGEVALGMVKAAGVEGRGPGSSWVSSSASLFEIATALQRIDAARQLGTDLFETLLAFEVYGIEEQMGRFDRNRFG</sequence>
<dbReference type="GO" id="GO:0005524">
    <property type="term" value="F:ATP binding"/>
    <property type="evidence" value="ECO:0007669"/>
    <property type="project" value="UniProtKB-KW"/>
</dbReference>
<name>A0ABS3KI96_9PROT</name>
<dbReference type="EMBL" id="JACTNF010000016">
    <property type="protein sequence ID" value="MBO1076041.1"/>
    <property type="molecule type" value="Genomic_DNA"/>
</dbReference>
<dbReference type="RefSeq" id="WP_207448635.1">
    <property type="nucleotide sequence ID" value="NZ_JACTNF010000016.1"/>
</dbReference>
<dbReference type="CDD" id="cd00009">
    <property type="entry name" value="AAA"/>
    <property type="match status" value="1"/>
</dbReference>
<evidence type="ECO:0000313" key="2">
    <source>
        <dbReference type="EMBL" id="MBO1076041.1"/>
    </source>
</evidence>
<accession>A0ABS3KI96</accession>
<dbReference type="InterPro" id="IPR027417">
    <property type="entry name" value="P-loop_NTPase"/>
</dbReference>